<feature type="region of interest" description="Disordered" evidence="1">
    <location>
        <begin position="349"/>
        <end position="398"/>
    </location>
</feature>
<keyword evidence="2" id="KW-0812">Transmembrane</keyword>
<feature type="compositionally biased region" description="Polar residues" evidence="1">
    <location>
        <begin position="180"/>
        <end position="192"/>
    </location>
</feature>
<gene>
    <name evidence="3" type="ORF">EB796_011447</name>
</gene>
<feature type="compositionally biased region" description="Polar residues" evidence="1">
    <location>
        <begin position="503"/>
        <end position="514"/>
    </location>
</feature>
<evidence type="ECO:0000313" key="4">
    <source>
        <dbReference type="Proteomes" id="UP000593567"/>
    </source>
</evidence>
<accession>A0A7J7JV35</accession>
<feature type="region of interest" description="Disordered" evidence="1">
    <location>
        <begin position="96"/>
        <end position="116"/>
    </location>
</feature>
<keyword evidence="2" id="KW-1133">Transmembrane helix</keyword>
<evidence type="ECO:0000256" key="2">
    <source>
        <dbReference type="SAM" id="Phobius"/>
    </source>
</evidence>
<protein>
    <submittedName>
        <fullName evidence="3">Uncharacterized protein</fullName>
    </submittedName>
</protein>
<dbReference type="EMBL" id="VXIV02001730">
    <property type="protein sequence ID" value="KAF6030242.1"/>
    <property type="molecule type" value="Genomic_DNA"/>
</dbReference>
<feature type="compositionally biased region" description="Polar residues" evidence="1">
    <location>
        <begin position="260"/>
        <end position="277"/>
    </location>
</feature>
<feature type="region of interest" description="Disordered" evidence="1">
    <location>
        <begin position="123"/>
        <end position="142"/>
    </location>
</feature>
<evidence type="ECO:0000256" key="1">
    <source>
        <dbReference type="SAM" id="MobiDB-lite"/>
    </source>
</evidence>
<keyword evidence="2" id="KW-0472">Membrane</keyword>
<organism evidence="3 4">
    <name type="scientific">Bugula neritina</name>
    <name type="common">Brown bryozoan</name>
    <name type="synonym">Sertularia neritina</name>
    <dbReference type="NCBI Taxonomy" id="10212"/>
    <lineage>
        <taxon>Eukaryota</taxon>
        <taxon>Metazoa</taxon>
        <taxon>Spiralia</taxon>
        <taxon>Lophotrochozoa</taxon>
        <taxon>Bryozoa</taxon>
        <taxon>Gymnolaemata</taxon>
        <taxon>Cheilostomatida</taxon>
        <taxon>Flustrina</taxon>
        <taxon>Buguloidea</taxon>
        <taxon>Bugulidae</taxon>
        <taxon>Bugula</taxon>
    </lineage>
</organism>
<evidence type="ECO:0000313" key="3">
    <source>
        <dbReference type="EMBL" id="KAF6030242.1"/>
    </source>
</evidence>
<dbReference type="Proteomes" id="UP000593567">
    <property type="component" value="Unassembled WGS sequence"/>
</dbReference>
<comment type="caution">
    <text evidence="3">The sequence shown here is derived from an EMBL/GenBank/DDBJ whole genome shotgun (WGS) entry which is preliminary data.</text>
</comment>
<feature type="transmembrane region" description="Helical" evidence="2">
    <location>
        <begin position="27"/>
        <end position="53"/>
    </location>
</feature>
<feature type="region of interest" description="Disordered" evidence="1">
    <location>
        <begin position="167"/>
        <end position="285"/>
    </location>
</feature>
<feature type="region of interest" description="Disordered" evidence="1">
    <location>
        <begin position="436"/>
        <end position="598"/>
    </location>
</feature>
<name>A0A7J7JV35_BUGNE</name>
<feature type="compositionally biased region" description="Low complexity" evidence="1">
    <location>
        <begin position="448"/>
        <end position="461"/>
    </location>
</feature>
<reference evidence="3" key="1">
    <citation type="submission" date="2020-06" db="EMBL/GenBank/DDBJ databases">
        <title>Draft genome of Bugula neritina, a colonial animal packing powerful symbionts and potential medicines.</title>
        <authorList>
            <person name="Rayko M."/>
        </authorList>
    </citation>
    <scope>NUCLEOTIDE SEQUENCE [LARGE SCALE GENOMIC DNA]</scope>
    <source>
        <strain evidence="3">Kwan_BN1</strain>
    </source>
</reference>
<sequence length="598" mass="64737">MADVTAAVTAKDSVVVGVVNPLTGYTLLGIVIAATVCGLVLLMLIVLTILLLLRRCGCMRRGKLDSFNTAGSSKTANNNTLARQGPSISEIELEKLAKTPQRPENNQNGAGDHKERAEDNVPLMIGTLPSPPDATDKNLTESYHRNSWVGRDTSFRLNNEERDKVLQKIRKPKDPPVAVTQPQLVSPCQSDFSPHEPPKAMAFEPSTSSGEQSKPLNSPSSPKTLTPSTPPAVIYQPTLISRVSESPLPSPGVSKESKQAKNVSAETTSNVKQNSIKNPVPKPARSPQLAAVSLPVNYGHHTSLPATIPEQSVTPDSIEDDKTSNFSVATLDRTEKIYFRPEISKPVGQVSVSPRIPDKYDATDAKATSPRSLDSPARPNKLKIPPPTLPKPKLNPKVVRPSSINREVIYDVPKMNIRPSSGKPFAYSPAMIAANNPGPGISQHQYNSARSSAASTPAQSPSVPPWERTTPKVAPWDRHATPSPRGPKPLFTEDPSIRRSAQKAMSVQEYNRLNSLRRAPPSERSNSLRANLTVDKPNPFHNLMMEQSGKVATVKPTTSPTHSVLEKPLNQNISQGPLQGHIKVASPEEDDNEISKSS</sequence>
<dbReference type="AlphaFoldDB" id="A0A7J7JV35"/>
<keyword evidence="4" id="KW-1185">Reference proteome</keyword>
<proteinExistence type="predicted"/>
<feature type="compositionally biased region" description="Low complexity" evidence="1">
    <location>
        <begin position="213"/>
        <end position="227"/>
    </location>
</feature>